<evidence type="ECO:0008006" key="3">
    <source>
        <dbReference type="Google" id="ProtNLM"/>
    </source>
</evidence>
<comment type="caution">
    <text evidence="1">The sequence shown here is derived from an EMBL/GenBank/DDBJ whole genome shotgun (WGS) entry which is preliminary data.</text>
</comment>
<sequence>MKKITVLLLCGLAVSGCTTTRENYETGAAALAGSKSLRNEVTQKCIAHARYSNPHARHNAALLMDVRDTEVDRLACSRMVSAVASGRLSYEEAAALHYGRLTPKIVKILQGR</sequence>
<organism evidence="1 2">
    <name type="scientific">Rhizobium aquaticum</name>
    <dbReference type="NCBI Taxonomy" id="1549636"/>
    <lineage>
        <taxon>Bacteria</taxon>
        <taxon>Pseudomonadati</taxon>
        <taxon>Pseudomonadota</taxon>
        <taxon>Alphaproteobacteria</taxon>
        <taxon>Hyphomicrobiales</taxon>
        <taxon>Rhizobiaceae</taxon>
        <taxon>Rhizobium/Agrobacterium group</taxon>
        <taxon>Rhizobium</taxon>
    </lineage>
</organism>
<dbReference type="RefSeq" id="WP_354554614.1">
    <property type="nucleotide sequence ID" value="NZ_JBEPMB010000001.1"/>
</dbReference>
<proteinExistence type="predicted"/>
<evidence type="ECO:0000313" key="2">
    <source>
        <dbReference type="Proteomes" id="UP001549047"/>
    </source>
</evidence>
<evidence type="ECO:0000313" key="1">
    <source>
        <dbReference type="EMBL" id="MET3612026.1"/>
    </source>
</evidence>
<reference evidence="1 2" key="1">
    <citation type="submission" date="2024-06" db="EMBL/GenBank/DDBJ databases">
        <title>Genomic Encyclopedia of Type Strains, Phase IV (KMG-IV): sequencing the most valuable type-strain genomes for metagenomic binning, comparative biology and taxonomic classification.</title>
        <authorList>
            <person name="Goeker M."/>
        </authorList>
    </citation>
    <scope>NUCLEOTIDE SEQUENCE [LARGE SCALE GENOMIC DNA]</scope>
    <source>
        <strain evidence="1 2">DSM 29780</strain>
    </source>
</reference>
<dbReference type="EMBL" id="JBEPMB010000001">
    <property type="protein sequence ID" value="MET3612026.1"/>
    <property type="molecule type" value="Genomic_DNA"/>
</dbReference>
<keyword evidence="2" id="KW-1185">Reference proteome</keyword>
<name>A0ABV2IV79_9HYPH</name>
<accession>A0ABV2IV79</accession>
<protein>
    <recommendedName>
        <fullName evidence="3">Lipoprotein</fullName>
    </recommendedName>
</protein>
<dbReference type="PROSITE" id="PS51257">
    <property type="entry name" value="PROKAR_LIPOPROTEIN"/>
    <property type="match status" value="1"/>
</dbReference>
<gene>
    <name evidence="1" type="ORF">ABID16_000331</name>
</gene>
<dbReference type="Proteomes" id="UP001549047">
    <property type="component" value="Unassembled WGS sequence"/>
</dbReference>